<dbReference type="Proteomes" id="UP000077421">
    <property type="component" value="Unassembled WGS sequence"/>
</dbReference>
<comment type="caution">
    <text evidence="3">The sequence shown here is derived from an EMBL/GenBank/DDBJ whole genome shotgun (WGS) entry which is preliminary data.</text>
</comment>
<dbReference type="SUPFAM" id="SSF46785">
    <property type="entry name" value="Winged helix' DNA-binding domain"/>
    <property type="match status" value="1"/>
</dbReference>
<dbReference type="SMART" id="SM00418">
    <property type="entry name" value="HTH_ARSR"/>
    <property type="match status" value="1"/>
</dbReference>
<evidence type="ECO:0000313" key="3">
    <source>
        <dbReference type="EMBL" id="OAG91393.1"/>
    </source>
</evidence>
<evidence type="ECO:0000259" key="2">
    <source>
        <dbReference type="PROSITE" id="PS50987"/>
    </source>
</evidence>
<dbReference type="PANTHER" id="PTHR39168:SF1">
    <property type="entry name" value="TRANSCRIPTIONAL REGULATORY PROTEIN"/>
    <property type="match status" value="1"/>
</dbReference>
<dbReference type="EMBL" id="LSUQ01000069">
    <property type="protein sequence ID" value="OAG91393.1"/>
    <property type="molecule type" value="Genomic_DNA"/>
</dbReference>
<dbReference type="GO" id="GO:0046686">
    <property type="term" value="P:response to cadmium ion"/>
    <property type="evidence" value="ECO:0007669"/>
    <property type="project" value="TreeGrafter"/>
</dbReference>
<protein>
    <submittedName>
        <fullName evidence="3">ArsR family transcriptional regulator</fullName>
    </submittedName>
</protein>
<dbReference type="InterPro" id="IPR036388">
    <property type="entry name" value="WH-like_DNA-bd_sf"/>
</dbReference>
<dbReference type="InterPro" id="IPR001845">
    <property type="entry name" value="HTH_ArsR_DNA-bd_dom"/>
</dbReference>
<dbReference type="PROSITE" id="PS50987">
    <property type="entry name" value="HTH_ARSR_2"/>
    <property type="match status" value="1"/>
</dbReference>
<evidence type="ECO:0000313" key="4">
    <source>
        <dbReference type="Proteomes" id="UP000077421"/>
    </source>
</evidence>
<dbReference type="AlphaFoldDB" id="A0A853K7R0"/>
<keyword evidence="1" id="KW-0238">DNA-binding</keyword>
<dbReference type="InterPro" id="IPR011991">
    <property type="entry name" value="ArsR-like_HTH"/>
</dbReference>
<dbReference type="Gene3D" id="1.10.10.10">
    <property type="entry name" value="Winged helix-like DNA-binding domain superfamily/Winged helix DNA-binding domain"/>
    <property type="match status" value="1"/>
</dbReference>
<name>A0A853K7R0_9BACL</name>
<dbReference type="InterPro" id="IPR052543">
    <property type="entry name" value="HTH_Metal-responsive_Reg"/>
</dbReference>
<dbReference type="GO" id="GO:0010288">
    <property type="term" value="P:response to lead ion"/>
    <property type="evidence" value="ECO:0007669"/>
    <property type="project" value="TreeGrafter"/>
</dbReference>
<dbReference type="GO" id="GO:0003677">
    <property type="term" value="F:DNA binding"/>
    <property type="evidence" value="ECO:0007669"/>
    <property type="project" value="UniProtKB-KW"/>
</dbReference>
<dbReference type="InterPro" id="IPR036390">
    <property type="entry name" value="WH_DNA-bd_sf"/>
</dbReference>
<feature type="domain" description="HTH arsR-type" evidence="2">
    <location>
        <begin position="1"/>
        <end position="97"/>
    </location>
</feature>
<dbReference type="PANTHER" id="PTHR39168">
    <property type="entry name" value="TRANSCRIPTIONAL REGULATOR-RELATED"/>
    <property type="match status" value="1"/>
</dbReference>
<accession>A0A853K7R0</accession>
<sequence length="241" mass="26116">MKTLDAAPNISEVAALIADPSRGTMLTTLLGGQTLLASELARTAGVTPQTASAHLAKMVDGGLILSESHGRNRYFRLASPEVAHVLEALSIVAKPTKVRSLRQSKQTRALHFARTCYDHLAGEVGVALTSKMLEFEWLMSEGKNFAITDRGADGLLAIGVDMRRIPTGRRALARQCLDWSERRYHVAGLLGAAITNRFFELGWIGQKASTRAIEVTKAGAQGLSKNFDIRVDALKSQSETM</sequence>
<evidence type="ECO:0000256" key="1">
    <source>
        <dbReference type="ARBA" id="ARBA00023125"/>
    </source>
</evidence>
<dbReference type="Pfam" id="PF12840">
    <property type="entry name" value="HTH_20"/>
    <property type="match status" value="1"/>
</dbReference>
<proteinExistence type="predicted"/>
<gene>
    <name evidence="3" type="ORF">AYW79_13705</name>
</gene>
<dbReference type="GO" id="GO:0097063">
    <property type="term" value="F:cadmium ion sensor activity"/>
    <property type="evidence" value="ECO:0007669"/>
    <property type="project" value="TreeGrafter"/>
</dbReference>
<reference evidence="3 4" key="1">
    <citation type="submission" date="2016-02" db="EMBL/GenBank/DDBJ databases">
        <title>Draft genome sequence of Acidibacillus ferrooxidans SLC66.</title>
        <authorList>
            <person name="Oliveira G."/>
            <person name="Nancucheo I."/>
            <person name="Dall'Agnol H."/>
            <person name="Johnson B."/>
            <person name="Oliveira R."/>
            <person name="Nunes G.L."/>
            <person name="Tzotzos G."/>
            <person name="Orellana S.C."/>
            <person name="Salim A.C."/>
            <person name="Araujo F.M."/>
        </authorList>
    </citation>
    <scope>NUCLEOTIDE SEQUENCE [LARGE SCALE GENOMIC DNA]</scope>
    <source>
        <strain evidence="3 4">SLC66</strain>
    </source>
</reference>
<dbReference type="GO" id="GO:0003700">
    <property type="term" value="F:DNA-binding transcription factor activity"/>
    <property type="evidence" value="ECO:0007669"/>
    <property type="project" value="InterPro"/>
</dbReference>
<organism evidence="3 4">
    <name type="scientific">Ferroacidibacillus organovorans</name>
    <dbReference type="NCBI Taxonomy" id="1765683"/>
    <lineage>
        <taxon>Bacteria</taxon>
        <taxon>Bacillati</taxon>
        <taxon>Bacillota</taxon>
        <taxon>Bacilli</taxon>
        <taxon>Bacillales</taxon>
        <taxon>Alicyclobacillaceae</taxon>
        <taxon>Ferroacidibacillus</taxon>
    </lineage>
</organism>
<dbReference type="GO" id="GO:0032791">
    <property type="term" value="F:lead ion binding"/>
    <property type="evidence" value="ECO:0007669"/>
    <property type="project" value="TreeGrafter"/>
</dbReference>
<dbReference type="CDD" id="cd00090">
    <property type="entry name" value="HTH_ARSR"/>
    <property type="match status" value="1"/>
</dbReference>